<name>A0A0F9IX91_9ZZZZ</name>
<reference evidence="1" key="1">
    <citation type="journal article" date="2015" name="Nature">
        <title>Complex archaea that bridge the gap between prokaryotes and eukaryotes.</title>
        <authorList>
            <person name="Spang A."/>
            <person name="Saw J.H."/>
            <person name="Jorgensen S.L."/>
            <person name="Zaremba-Niedzwiedzka K."/>
            <person name="Martijn J."/>
            <person name="Lind A.E."/>
            <person name="van Eijk R."/>
            <person name="Schleper C."/>
            <person name="Guy L."/>
            <person name="Ettema T.J."/>
        </authorList>
    </citation>
    <scope>NUCLEOTIDE SEQUENCE</scope>
</reference>
<evidence type="ECO:0000313" key="1">
    <source>
        <dbReference type="EMBL" id="KKL98300.1"/>
    </source>
</evidence>
<protein>
    <submittedName>
        <fullName evidence="1">Uncharacterized protein</fullName>
    </submittedName>
</protein>
<gene>
    <name evidence="1" type="ORF">LCGC14_1825710</name>
</gene>
<organism evidence="1">
    <name type="scientific">marine sediment metagenome</name>
    <dbReference type="NCBI Taxonomy" id="412755"/>
    <lineage>
        <taxon>unclassified sequences</taxon>
        <taxon>metagenomes</taxon>
        <taxon>ecological metagenomes</taxon>
    </lineage>
</organism>
<accession>A0A0F9IX91</accession>
<dbReference type="AlphaFoldDB" id="A0A0F9IX91"/>
<comment type="caution">
    <text evidence="1">The sequence shown here is derived from an EMBL/GenBank/DDBJ whole genome shotgun (WGS) entry which is preliminary data.</text>
</comment>
<proteinExistence type="predicted"/>
<dbReference type="InterPro" id="IPR009045">
    <property type="entry name" value="Zn_M74/Hedgehog-like"/>
</dbReference>
<dbReference type="EMBL" id="LAZR01017955">
    <property type="protein sequence ID" value="KKL98300.1"/>
    <property type="molecule type" value="Genomic_DNA"/>
</dbReference>
<dbReference type="SUPFAM" id="SSF55166">
    <property type="entry name" value="Hedgehog/DD-peptidase"/>
    <property type="match status" value="1"/>
</dbReference>
<dbReference type="Gene3D" id="3.30.1380.10">
    <property type="match status" value="1"/>
</dbReference>
<sequence>MKFSITNAVAFTYFKGKLIMWAAATGIDIMGTECQRFPERQQKLVEAGASKTMDSDHIVCCAEDFDVIDNGRVVKDGKDGRYERLGLYWESLNPRCYWGGRWKSGDSRHFGYRPKEVV</sequence>